<dbReference type="SUPFAM" id="SSF51064">
    <property type="entry name" value="Head domain of nucleotide exchange factor GrpE"/>
    <property type="match status" value="1"/>
</dbReference>
<evidence type="ECO:0000256" key="6">
    <source>
        <dbReference type="ARBA" id="ARBA00023186"/>
    </source>
</evidence>
<keyword evidence="6" id="KW-0143">Chaperone</keyword>
<comment type="subunit">
    <text evidence="3">Homodimer.</text>
</comment>
<dbReference type="GO" id="GO:0051082">
    <property type="term" value="F:unfolded protein binding"/>
    <property type="evidence" value="ECO:0007669"/>
    <property type="project" value="TreeGrafter"/>
</dbReference>
<dbReference type="EMBL" id="CAMPGE010020459">
    <property type="protein sequence ID" value="CAI2378700.1"/>
    <property type="molecule type" value="Genomic_DNA"/>
</dbReference>
<evidence type="ECO:0000256" key="7">
    <source>
        <dbReference type="RuleBase" id="RU004478"/>
    </source>
</evidence>
<dbReference type="GO" id="GO:0006457">
    <property type="term" value="P:protein folding"/>
    <property type="evidence" value="ECO:0007669"/>
    <property type="project" value="InterPro"/>
</dbReference>
<keyword evidence="5" id="KW-0346">Stress response</keyword>
<dbReference type="CDD" id="cd00446">
    <property type="entry name" value="GrpE"/>
    <property type="match status" value="1"/>
</dbReference>
<dbReference type="PRINTS" id="PR00773">
    <property type="entry name" value="GRPEPROTEIN"/>
</dbReference>
<dbReference type="PANTHER" id="PTHR21237:SF23">
    <property type="entry name" value="GRPE PROTEIN HOMOLOG, MITOCHONDRIAL"/>
    <property type="match status" value="1"/>
</dbReference>
<evidence type="ECO:0000256" key="1">
    <source>
        <dbReference type="ARBA" id="ARBA00004496"/>
    </source>
</evidence>
<reference evidence="9" key="1">
    <citation type="submission" date="2023-07" db="EMBL/GenBank/DDBJ databases">
        <authorList>
            <consortium name="AG Swart"/>
            <person name="Singh M."/>
            <person name="Singh A."/>
            <person name="Seah K."/>
            <person name="Emmerich C."/>
        </authorList>
    </citation>
    <scope>NUCLEOTIDE SEQUENCE</scope>
    <source>
        <strain evidence="9">DP1</strain>
    </source>
</reference>
<accession>A0AAD1XUZ3</accession>
<protein>
    <recommendedName>
        <fullName evidence="11">GrpE protein homolog</fullName>
    </recommendedName>
</protein>
<gene>
    <name evidence="9" type="ORF">ECRASSUSDP1_LOCUS20099</name>
</gene>
<dbReference type="Pfam" id="PF01025">
    <property type="entry name" value="GrpE"/>
    <property type="match status" value="1"/>
</dbReference>
<dbReference type="FunFam" id="2.30.22.10:FF:000001">
    <property type="entry name" value="Protein GrpE"/>
    <property type="match status" value="1"/>
</dbReference>
<dbReference type="SUPFAM" id="SSF58014">
    <property type="entry name" value="Coiled-coil domain of nucleotide exchange factor GrpE"/>
    <property type="match status" value="1"/>
</dbReference>
<dbReference type="InterPro" id="IPR009012">
    <property type="entry name" value="GrpE_head"/>
</dbReference>
<proteinExistence type="inferred from homology"/>
<dbReference type="GO" id="GO:0000774">
    <property type="term" value="F:adenyl-nucleotide exchange factor activity"/>
    <property type="evidence" value="ECO:0007669"/>
    <property type="project" value="InterPro"/>
</dbReference>
<organism evidence="9 10">
    <name type="scientific">Euplotes crassus</name>
    <dbReference type="NCBI Taxonomy" id="5936"/>
    <lineage>
        <taxon>Eukaryota</taxon>
        <taxon>Sar</taxon>
        <taxon>Alveolata</taxon>
        <taxon>Ciliophora</taxon>
        <taxon>Intramacronucleata</taxon>
        <taxon>Spirotrichea</taxon>
        <taxon>Hypotrichia</taxon>
        <taxon>Euplotida</taxon>
        <taxon>Euplotidae</taxon>
        <taxon>Moneuplotes</taxon>
    </lineage>
</organism>
<dbReference type="AlphaFoldDB" id="A0AAD1XUZ3"/>
<evidence type="ECO:0000256" key="3">
    <source>
        <dbReference type="ARBA" id="ARBA00011738"/>
    </source>
</evidence>
<sequence>MLIRFTKNPSFPKTIPLLCQTSTRSFWGNSKKAPKQSKEPKEASQGSGNTSEVDSDEEFTVKVKEIKKLIMEQDEEIEDLKKEFAAVVALYQKQVEDNDKSVKKWVRKVDYTKKSALEKFSEDVLTIKDTLEDSIADLDSYSLEKSSKSSPQEQYEAGISGLETSLKKFDEVMAKYHIEQFNPIGEKFDPQVHEAMMMVNDPSKDPNTVCMVMETGWKIGERVLRAAKVGCIAKRG</sequence>
<keyword evidence="4" id="KW-0963">Cytoplasm</keyword>
<evidence type="ECO:0000256" key="5">
    <source>
        <dbReference type="ARBA" id="ARBA00023016"/>
    </source>
</evidence>
<comment type="caution">
    <text evidence="9">The sequence shown here is derived from an EMBL/GenBank/DDBJ whole genome shotgun (WGS) entry which is preliminary data.</text>
</comment>
<dbReference type="GO" id="GO:0051087">
    <property type="term" value="F:protein-folding chaperone binding"/>
    <property type="evidence" value="ECO:0007669"/>
    <property type="project" value="InterPro"/>
</dbReference>
<dbReference type="GO" id="GO:0005737">
    <property type="term" value="C:cytoplasm"/>
    <property type="evidence" value="ECO:0007669"/>
    <property type="project" value="UniProtKB-SubCell"/>
</dbReference>
<dbReference type="InterPro" id="IPR000740">
    <property type="entry name" value="GrpE"/>
</dbReference>
<evidence type="ECO:0000313" key="10">
    <source>
        <dbReference type="Proteomes" id="UP001295684"/>
    </source>
</evidence>
<comment type="subcellular location">
    <subcellularLocation>
        <location evidence="1">Cytoplasm</location>
    </subcellularLocation>
</comment>
<dbReference type="GO" id="GO:0042803">
    <property type="term" value="F:protein homodimerization activity"/>
    <property type="evidence" value="ECO:0007669"/>
    <property type="project" value="InterPro"/>
</dbReference>
<evidence type="ECO:0000256" key="8">
    <source>
        <dbReference type="SAM" id="MobiDB-lite"/>
    </source>
</evidence>
<comment type="similarity">
    <text evidence="2 7">Belongs to the GrpE family.</text>
</comment>
<evidence type="ECO:0008006" key="11">
    <source>
        <dbReference type="Google" id="ProtNLM"/>
    </source>
</evidence>
<dbReference type="HAMAP" id="MF_01151">
    <property type="entry name" value="GrpE"/>
    <property type="match status" value="1"/>
</dbReference>
<name>A0AAD1XUZ3_EUPCR</name>
<dbReference type="PANTHER" id="PTHR21237">
    <property type="entry name" value="GRPE PROTEIN"/>
    <property type="match status" value="1"/>
</dbReference>
<dbReference type="Proteomes" id="UP001295684">
    <property type="component" value="Unassembled WGS sequence"/>
</dbReference>
<evidence type="ECO:0000256" key="2">
    <source>
        <dbReference type="ARBA" id="ARBA00009054"/>
    </source>
</evidence>
<keyword evidence="10" id="KW-1185">Reference proteome</keyword>
<evidence type="ECO:0000256" key="4">
    <source>
        <dbReference type="ARBA" id="ARBA00022490"/>
    </source>
</evidence>
<evidence type="ECO:0000313" key="9">
    <source>
        <dbReference type="EMBL" id="CAI2378700.1"/>
    </source>
</evidence>
<dbReference type="Gene3D" id="2.30.22.10">
    <property type="entry name" value="Head domain of nucleotide exchange factor GrpE"/>
    <property type="match status" value="1"/>
</dbReference>
<feature type="region of interest" description="Disordered" evidence="8">
    <location>
        <begin position="28"/>
        <end position="57"/>
    </location>
</feature>
<dbReference type="InterPro" id="IPR013805">
    <property type="entry name" value="GrpE_CC"/>
</dbReference>